<dbReference type="Proteomes" id="UP000015106">
    <property type="component" value="Chromosome 3"/>
</dbReference>
<accession>A0A8R7PYG0</accession>
<sequence length="81" mass="8661">RCSITGTPSTGSLPPPLSRRHERCSFTATLTPSRSSCTPARLQHHQLDLDAGRGDAQPWASSTSASAFVAWPRSAECSRHG</sequence>
<dbReference type="EnsemblPlants" id="TuG1812G0300004834.01.T01">
    <property type="protein sequence ID" value="TuG1812G0300004834.01.T01"/>
    <property type="gene ID" value="TuG1812G0300004834.01"/>
</dbReference>
<proteinExistence type="predicted"/>
<reference evidence="3" key="1">
    <citation type="journal article" date="2013" name="Nature">
        <title>Draft genome of the wheat A-genome progenitor Triticum urartu.</title>
        <authorList>
            <person name="Ling H.Q."/>
            <person name="Zhao S."/>
            <person name="Liu D."/>
            <person name="Wang J."/>
            <person name="Sun H."/>
            <person name="Zhang C."/>
            <person name="Fan H."/>
            <person name="Li D."/>
            <person name="Dong L."/>
            <person name="Tao Y."/>
            <person name="Gao C."/>
            <person name="Wu H."/>
            <person name="Li Y."/>
            <person name="Cui Y."/>
            <person name="Guo X."/>
            <person name="Zheng S."/>
            <person name="Wang B."/>
            <person name="Yu K."/>
            <person name="Liang Q."/>
            <person name="Yang W."/>
            <person name="Lou X."/>
            <person name="Chen J."/>
            <person name="Feng M."/>
            <person name="Jian J."/>
            <person name="Zhang X."/>
            <person name="Luo G."/>
            <person name="Jiang Y."/>
            <person name="Liu J."/>
            <person name="Wang Z."/>
            <person name="Sha Y."/>
            <person name="Zhang B."/>
            <person name="Wu H."/>
            <person name="Tang D."/>
            <person name="Shen Q."/>
            <person name="Xue P."/>
            <person name="Zou S."/>
            <person name="Wang X."/>
            <person name="Liu X."/>
            <person name="Wang F."/>
            <person name="Yang Y."/>
            <person name="An X."/>
            <person name="Dong Z."/>
            <person name="Zhang K."/>
            <person name="Zhang X."/>
            <person name="Luo M.C."/>
            <person name="Dvorak J."/>
            <person name="Tong Y."/>
            <person name="Wang J."/>
            <person name="Yang H."/>
            <person name="Li Z."/>
            <person name="Wang D."/>
            <person name="Zhang A."/>
            <person name="Wang J."/>
        </authorList>
    </citation>
    <scope>NUCLEOTIDE SEQUENCE</scope>
    <source>
        <strain evidence="3">cv. G1812</strain>
    </source>
</reference>
<organism evidence="2 3">
    <name type="scientific">Triticum urartu</name>
    <name type="common">Red wild einkorn</name>
    <name type="synonym">Crithodium urartu</name>
    <dbReference type="NCBI Taxonomy" id="4572"/>
    <lineage>
        <taxon>Eukaryota</taxon>
        <taxon>Viridiplantae</taxon>
        <taxon>Streptophyta</taxon>
        <taxon>Embryophyta</taxon>
        <taxon>Tracheophyta</taxon>
        <taxon>Spermatophyta</taxon>
        <taxon>Magnoliopsida</taxon>
        <taxon>Liliopsida</taxon>
        <taxon>Poales</taxon>
        <taxon>Poaceae</taxon>
        <taxon>BOP clade</taxon>
        <taxon>Pooideae</taxon>
        <taxon>Triticodae</taxon>
        <taxon>Triticeae</taxon>
        <taxon>Triticinae</taxon>
        <taxon>Triticum</taxon>
    </lineage>
</organism>
<evidence type="ECO:0000313" key="3">
    <source>
        <dbReference type="Proteomes" id="UP000015106"/>
    </source>
</evidence>
<name>A0A8R7PYG0_TRIUA</name>
<protein>
    <submittedName>
        <fullName evidence="2">Uncharacterized protein</fullName>
    </submittedName>
</protein>
<reference evidence="2" key="2">
    <citation type="submission" date="2018-03" db="EMBL/GenBank/DDBJ databases">
        <title>The Triticum urartu genome reveals the dynamic nature of wheat genome evolution.</title>
        <authorList>
            <person name="Ling H."/>
            <person name="Ma B."/>
            <person name="Shi X."/>
            <person name="Liu H."/>
            <person name="Dong L."/>
            <person name="Sun H."/>
            <person name="Cao Y."/>
            <person name="Gao Q."/>
            <person name="Zheng S."/>
            <person name="Li Y."/>
            <person name="Yu Y."/>
            <person name="Du H."/>
            <person name="Qi M."/>
            <person name="Li Y."/>
            <person name="Yu H."/>
            <person name="Cui Y."/>
            <person name="Wang N."/>
            <person name="Chen C."/>
            <person name="Wu H."/>
            <person name="Zhao Y."/>
            <person name="Zhang J."/>
            <person name="Li Y."/>
            <person name="Zhou W."/>
            <person name="Zhang B."/>
            <person name="Hu W."/>
            <person name="Eijk M."/>
            <person name="Tang J."/>
            <person name="Witsenboer H."/>
            <person name="Zhao S."/>
            <person name="Li Z."/>
            <person name="Zhang A."/>
            <person name="Wang D."/>
            <person name="Liang C."/>
        </authorList>
    </citation>
    <scope>NUCLEOTIDE SEQUENCE [LARGE SCALE GENOMIC DNA]</scope>
    <source>
        <strain evidence="2">cv. G1812</strain>
    </source>
</reference>
<dbReference type="AlphaFoldDB" id="A0A8R7PYG0"/>
<feature type="region of interest" description="Disordered" evidence="1">
    <location>
        <begin position="1"/>
        <end position="20"/>
    </location>
</feature>
<feature type="compositionally biased region" description="Low complexity" evidence="1">
    <location>
        <begin position="1"/>
        <end position="12"/>
    </location>
</feature>
<keyword evidence="3" id="KW-1185">Reference proteome</keyword>
<reference evidence="2" key="3">
    <citation type="submission" date="2022-06" db="UniProtKB">
        <authorList>
            <consortium name="EnsemblPlants"/>
        </authorList>
    </citation>
    <scope>IDENTIFICATION</scope>
</reference>
<evidence type="ECO:0000256" key="1">
    <source>
        <dbReference type="SAM" id="MobiDB-lite"/>
    </source>
</evidence>
<dbReference type="Gramene" id="TuG1812G0300004834.01.T01">
    <property type="protein sequence ID" value="TuG1812G0300004834.01.T01"/>
    <property type="gene ID" value="TuG1812G0300004834.01"/>
</dbReference>
<evidence type="ECO:0000313" key="2">
    <source>
        <dbReference type="EnsemblPlants" id="TuG1812G0300004834.01.T01"/>
    </source>
</evidence>